<dbReference type="CDD" id="cd00275">
    <property type="entry name" value="C2_PLC_like"/>
    <property type="match status" value="1"/>
</dbReference>
<evidence type="ECO:0000313" key="8">
    <source>
        <dbReference type="Proteomes" id="UP000694541"/>
    </source>
</evidence>
<dbReference type="Ensembl" id="ENSANIT00000026456.1">
    <property type="protein sequence ID" value="ENSANIP00000025605.1"/>
    <property type="gene ID" value="ENSANIG00000017246.1"/>
</dbReference>
<comment type="cofactor">
    <cofactor evidence="1">
        <name>Ca(2+)</name>
        <dbReference type="ChEBI" id="CHEBI:29108"/>
    </cofactor>
</comment>
<dbReference type="GO" id="GO:0060470">
    <property type="term" value="P:positive regulation of cytosolic calcium ion concentration involved in egg activation"/>
    <property type="evidence" value="ECO:0007669"/>
    <property type="project" value="TreeGrafter"/>
</dbReference>
<evidence type="ECO:0000259" key="6">
    <source>
        <dbReference type="PROSITE" id="PS50004"/>
    </source>
</evidence>
<keyword evidence="3" id="KW-0106">Calcium</keyword>
<dbReference type="InterPro" id="IPR000008">
    <property type="entry name" value="C2_dom"/>
</dbReference>
<dbReference type="Pfam" id="PF00168">
    <property type="entry name" value="C2"/>
    <property type="match status" value="1"/>
</dbReference>
<evidence type="ECO:0000256" key="5">
    <source>
        <dbReference type="ARBA" id="ARBA00023674"/>
    </source>
</evidence>
<keyword evidence="4" id="KW-0443">Lipid metabolism</keyword>
<dbReference type="GO" id="GO:0004435">
    <property type="term" value="F:phosphatidylinositol-4,5-bisphosphate phospholipase C activity"/>
    <property type="evidence" value="ECO:0007669"/>
    <property type="project" value="UniProtKB-EC"/>
</dbReference>
<reference evidence="7" key="2">
    <citation type="submission" date="2025-09" db="UniProtKB">
        <authorList>
            <consortium name="Ensembl"/>
        </authorList>
    </citation>
    <scope>IDENTIFICATION</scope>
</reference>
<evidence type="ECO:0000256" key="1">
    <source>
        <dbReference type="ARBA" id="ARBA00001913"/>
    </source>
</evidence>
<sequence>GKSQARFISLSPRWDETFSFTVQVPELALIRFCVEDEISLVANEFLGQYTLPLLSLSKGYRNVPLLSKDGGNLEPASLFVHIWYY</sequence>
<reference evidence="7" key="1">
    <citation type="submission" date="2025-08" db="UniProtKB">
        <authorList>
            <consortium name="Ensembl"/>
        </authorList>
    </citation>
    <scope>IDENTIFICATION</scope>
</reference>
<evidence type="ECO:0000256" key="4">
    <source>
        <dbReference type="ARBA" id="ARBA00023098"/>
    </source>
</evidence>
<dbReference type="GO" id="GO:0035556">
    <property type="term" value="P:intracellular signal transduction"/>
    <property type="evidence" value="ECO:0007669"/>
    <property type="project" value="InterPro"/>
</dbReference>
<proteinExistence type="predicted"/>
<name>A0A8B9NLT0_9AVES</name>
<dbReference type="Gene3D" id="2.60.40.150">
    <property type="entry name" value="C2 domain"/>
    <property type="match status" value="1"/>
</dbReference>
<comment type="catalytic activity">
    <reaction evidence="5">
        <text>a 1,2-diacyl-sn-glycero-3-phospho-(1D-myo-inositol-4,5-bisphosphate) + H2O = 1D-myo-inositol 1,4,5-trisphosphate + a 1,2-diacyl-sn-glycerol + H(+)</text>
        <dbReference type="Rhea" id="RHEA:33179"/>
        <dbReference type="ChEBI" id="CHEBI:15377"/>
        <dbReference type="ChEBI" id="CHEBI:15378"/>
        <dbReference type="ChEBI" id="CHEBI:17815"/>
        <dbReference type="ChEBI" id="CHEBI:58456"/>
        <dbReference type="ChEBI" id="CHEBI:203600"/>
        <dbReference type="EC" id="3.1.4.11"/>
    </reaction>
    <physiologicalReaction direction="left-to-right" evidence="5">
        <dbReference type="Rhea" id="RHEA:33180"/>
    </physiologicalReaction>
</comment>
<dbReference type="GO" id="GO:0005634">
    <property type="term" value="C:nucleus"/>
    <property type="evidence" value="ECO:0007669"/>
    <property type="project" value="TreeGrafter"/>
</dbReference>
<keyword evidence="8" id="KW-1185">Reference proteome</keyword>
<dbReference type="GO" id="GO:0006629">
    <property type="term" value="P:lipid metabolic process"/>
    <property type="evidence" value="ECO:0007669"/>
    <property type="project" value="UniProtKB-KW"/>
</dbReference>
<dbReference type="PANTHER" id="PTHR10336:SF29">
    <property type="entry name" value="1-PHOSPHATIDYLINOSITOL 4,5-BISPHOSPHATE PHOSPHODIESTERASE ZETA-1"/>
    <property type="match status" value="1"/>
</dbReference>
<dbReference type="Proteomes" id="UP000694541">
    <property type="component" value="Unplaced"/>
</dbReference>
<protein>
    <recommendedName>
        <fullName evidence="6">C2 domain-containing protein</fullName>
    </recommendedName>
</protein>
<dbReference type="InterPro" id="IPR001192">
    <property type="entry name" value="PI-PLC_fam"/>
</dbReference>
<evidence type="ECO:0000256" key="2">
    <source>
        <dbReference type="ARBA" id="ARBA00022801"/>
    </source>
</evidence>
<evidence type="ECO:0000313" key="7">
    <source>
        <dbReference type="Ensembl" id="ENSANIP00000025605.1"/>
    </source>
</evidence>
<accession>A0A8B9NLT0</accession>
<keyword evidence="2" id="KW-0378">Hydrolase</keyword>
<organism evidence="7 8">
    <name type="scientific">Accipiter nisus</name>
    <name type="common">Eurasian sparrowhawk</name>
    <dbReference type="NCBI Taxonomy" id="211598"/>
    <lineage>
        <taxon>Eukaryota</taxon>
        <taxon>Metazoa</taxon>
        <taxon>Chordata</taxon>
        <taxon>Craniata</taxon>
        <taxon>Vertebrata</taxon>
        <taxon>Euteleostomi</taxon>
        <taxon>Archelosauria</taxon>
        <taxon>Archosauria</taxon>
        <taxon>Dinosauria</taxon>
        <taxon>Saurischia</taxon>
        <taxon>Theropoda</taxon>
        <taxon>Coelurosauria</taxon>
        <taxon>Aves</taxon>
        <taxon>Neognathae</taxon>
        <taxon>Neoaves</taxon>
        <taxon>Telluraves</taxon>
        <taxon>Accipitrimorphae</taxon>
        <taxon>Accipitriformes</taxon>
        <taxon>Accipitridae</taxon>
        <taxon>Accipitrinae</taxon>
        <taxon>Accipiter</taxon>
    </lineage>
</organism>
<feature type="domain" description="C2" evidence="6">
    <location>
        <begin position="1"/>
        <end position="67"/>
    </location>
</feature>
<dbReference type="PANTHER" id="PTHR10336">
    <property type="entry name" value="PHOSPHOINOSITIDE-SPECIFIC PHOSPHOLIPASE C FAMILY PROTEIN"/>
    <property type="match status" value="1"/>
</dbReference>
<dbReference type="AlphaFoldDB" id="A0A8B9NLT0"/>
<dbReference type="PROSITE" id="PS50004">
    <property type="entry name" value="C2"/>
    <property type="match status" value="1"/>
</dbReference>
<dbReference type="InterPro" id="IPR035892">
    <property type="entry name" value="C2_domain_sf"/>
</dbReference>
<evidence type="ECO:0000256" key="3">
    <source>
        <dbReference type="ARBA" id="ARBA00022837"/>
    </source>
</evidence>
<dbReference type="SUPFAM" id="SSF49562">
    <property type="entry name" value="C2 domain (Calcium/lipid-binding domain, CaLB)"/>
    <property type="match status" value="1"/>
</dbReference>